<proteinExistence type="predicted"/>
<evidence type="ECO:0000313" key="3">
    <source>
        <dbReference type="Proteomes" id="UP000321085"/>
    </source>
</evidence>
<evidence type="ECO:0000256" key="1">
    <source>
        <dbReference type="SAM" id="MobiDB-lite"/>
    </source>
</evidence>
<feature type="region of interest" description="Disordered" evidence="1">
    <location>
        <begin position="61"/>
        <end position="90"/>
    </location>
</feature>
<sequence length="90" mass="9727">MAIRDSDSLATAWPASKKTLLRERLKGPAGLVKDWSVLNGPASGFIPSSAAKRGLGLLTKKLPRWRGPGREQVQGATNMRASEEDRRSAV</sequence>
<protein>
    <submittedName>
        <fullName evidence="2">Uncharacterized protein</fullName>
    </submittedName>
</protein>
<comment type="caution">
    <text evidence="2">The sequence shown here is derived from an EMBL/GenBank/DDBJ whole genome shotgun (WGS) entry which is preliminary data.</text>
</comment>
<organism evidence="2 3">
    <name type="scientific">Microvirga aerophila</name>
    <dbReference type="NCBI Taxonomy" id="670291"/>
    <lineage>
        <taxon>Bacteria</taxon>
        <taxon>Pseudomonadati</taxon>
        <taxon>Pseudomonadota</taxon>
        <taxon>Alphaproteobacteria</taxon>
        <taxon>Hyphomicrobiales</taxon>
        <taxon>Methylobacteriaceae</taxon>
        <taxon>Microvirga</taxon>
    </lineage>
</organism>
<dbReference type="Proteomes" id="UP000321085">
    <property type="component" value="Unassembled WGS sequence"/>
</dbReference>
<name>A0A512C1M5_9HYPH</name>
<dbReference type="AlphaFoldDB" id="A0A512C1M5"/>
<reference evidence="2 3" key="1">
    <citation type="submission" date="2019-07" db="EMBL/GenBank/DDBJ databases">
        <title>Whole genome shotgun sequence of Microvirga aerophila NBRC 106136.</title>
        <authorList>
            <person name="Hosoyama A."/>
            <person name="Uohara A."/>
            <person name="Ohji S."/>
            <person name="Ichikawa N."/>
        </authorList>
    </citation>
    <scope>NUCLEOTIDE SEQUENCE [LARGE SCALE GENOMIC DNA]</scope>
    <source>
        <strain evidence="2 3">NBRC 106136</strain>
    </source>
</reference>
<gene>
    <name evidence="2" type="ORF">MAE02_57990</name>
</gene>
<accession>A0A512C1M5</accession>
<evidence type="ECO:0000313" key="2">
    <source>
        <dbReference type="EMBL" id="GEO18103.1"/>
    </source>
</evidence>
<keyword evidence="3" id="KW-1185">Reference proteome</keyword>
<feature type="compositionally biased region" description="Basic and acidic residues" evidence="1">
    <location>
        <begin position="81"/>
        <end position="90"/>
    </location>
</feature>
<dbReference type="EMBL" id="BJYU01000151">
    <property type="protein sequence ID" value="GEO18103.1"/>
    <property type="molecule type" value="Genomic_DNA"/>
</dbReference>